<dbReference type="RefSeq" id="XP_024510004.1">
    <property type="nucleotide sequence ID" value="XM_024644446.1"/>
</dbReference>
<dbReference type="GO" id="GO:0032039">
    <property type="term" value="C:integrator complex"/>
    <property type="evidence" value="ECO:0007669"/>
    <property type="project" value="TreeGrafter"/>
</dbReference>
<accession>A0A090N0J7</accession>
<reference evidence="16" key="2">
    <citation type="submission" date="2020-12" db="UniProtKB">
        <authorList>
            <consortium name="WormBaseParasite"/>
        </authorList>
    </citation>
    <scope>IDENTIFICATION</scope>
</reference>
<evidence type="ECO:0000256" key="8">
    <source>
        <dbReference type="ARBA" id="ARBA00023306"/>
    </source>
</evidence>
<evidence type="ECO:0000256" key="3">
    <source>
        <dbReference type="ARBA" id="ARBA00020501"/>
    </source>
</evidence>
<evidence type="ECO:0000256" key="1">
    <source>
        <dbReference type="ARBA" id="ARBA00004123"/>
    </source>
</evidence>
<keyword evidence="4" id="KW-0963">Cytoplasm</keyword>
<gene>
    <name evidence="14 16 17" type="ORF">SRAE_X000013900</name>
</gene>
<dbReference type="GeneID" id="36383187"/>
<dbReference type="GO" id="GO:0007346">
    <property type="term" value="P:regulation of mitotic cell cycle"/>
    <property type="evidence" value="ECO:0007669"/>
    <property type="project" value="TreeGrafter"/>
</dbReference>
<evidence type="ECO:0000256" key="12">
    <source>
        <dbReference type="ARBA" id="ARBA00065185"/>
    </source>
</evidence>
<dbReference type="STRING" id="34506.A0A090N0J7"/>
<dbReference type="WBParaSite" id="SRAE_X000013900.1">
    <property type="protein sequence ID" value="SRAE_X000013900.1"/>
    <property type="gene ID" value="WBGene00265694"/>
</dbReference>
<protein>
    <recommendedName>
        <fullName evidence="3">Protein asunder</fullName>
    </recommendedName>
    <alternativeName>
        <fullName evidence="10">Cell cycle regulator Mat89Bb</fullName>
    </alternativeName>
    <alternativeName>
        <fullName evidence="9">Set apart in position or space protein</fullName>
    </alternativeName>
</protein>
<dbReference type="PANTHER" id="PTHR12955">
    <property type="entry name" value="SARCOMA ANTIGEN NY-SAR-95-RELATED"/>
    <property type="match status" value="1"/>
</dbReference>
<dbReference type="PANTHER" id="PTHR12955:SF1">
    <property type="entry name" value="INTEGRATOR COMPLEX SUBUNIT 13"/>
    <property type="match status" value="1"/>
</dbReference>
<organism evidence="14">
    <name type="scientific">Strongyloides ratti</name>
    <name type="common">Parasitic roundworm</name>
    <dbReference type="NCBI Taxonomy" id="34506"/>
    <lineage>
        <taxon>Eukaryota</taxon>
        <taxon>Metazoa</taxon>
        <taxon>Ecdysozoa</taxon>
        <taxon>Nematoda</taxon>
        <taxon>Chromadorea</taxon>
        <taxon>Rhabditida</taxon>
        <taxon>Tylenchina</taxon>
        <taxon>Panagrolaimomorpha</taxon>
        <taxon>Strongyloidoidea</taxon>
        <taxon>Strongyloididae</taxon>
        <taxon>Strongyloides</taxon>
    </lineage>
</organism>
<dbReference type="Proteomes" id="UP000035682">
    <property type="component" value="Unplaced"/>
</dbReference>
<dbReference type="CTD" id="36383187"/>
<evidence type="ECO:0000313" key="15">
    <source>
        <dbReference type="Proteomes" id="UP000035682"/>
    </source>
</evidence>
<evidence type="ECO:0000313" key="17">
    <source>
        <dbReference type="WormBase" id="SRAE_X000013900"/>
    </source>
</evidence>
<keyword evidence="6" id="KW-0498">Mitosis</keyword>
<evidence type="ECO:0000256" key="9">
    <source>
        <dbReference type="ARBA" id="ARBA00030658"/>
    </source>
</evidence>
<feature type="transmembrane region" description="Helical" evidence="13">
    <location>
        <begin position="53"/>
        <end position="73"/>
    </location>
</feature>
<dbReference type="GO" id="GO:0051642">
    <property type="term" value="P:centrosome localization"/>
    <property type="evidence" value="ECO:0007669"/>
    <property type="project" value="TreeGrafter"/>
</dbReference>
<dbReference type="InterPro" id="IPR019355">
    <property type="entry name" value="Cell_cycle_regulator_Mat89Bb"/>
</dbReference>
<evidence type="ECO:0000256" key="5">
    <source>
        <dbReference type="ARBA" id="ARBA00022618"/>
    </source>
</evidence>
<keyword evidence="5" id="KW-0132">Cell division</keyword>
<evidence type="ECO:0000256" key="7">
    <source>
        <dbReference type="ARBA" id="ARBA00023242"/>
    </source>
</evidence>
<proteinExistence type="inferred from homology"/>
<evidence type="ECO:0000256" key="13">
    <source>
        <dbReference type="SAM" id="Phobius"/>
    </source>
</evidence>
<keyword evidence="13" id="KW-0472">Membrane</keyword>
<sequence>MPFIITFLHFIVYQKWQIYDVFLNLIDICYGLLFDDVDKLVIFCRTSKIGAFLYIYIYTLCIFGFFQEVGYFLNYKKKHSMDKDYILLCWIIFQNSMEKMFFQNLIENPTHKIFVIVHNTSSFNNVTKLTNLYKFKDDAQISFQRDIFSIVKEMLLEFQRIIVDLYSPSDKYLYITTSDCEIDKKMFGWKEENCKYQYFAKTIENMKLMKDMEKERMISLMYKKIKESIFMIGKITPKQLKFVELYYSDESNLSETKKSRWWDEKCASILNDRNDENFSFFSNLGTLITIVHNFSEEDMKDIFEYVDNCILEHKEKVHGVNRLRNVHFIVINVVDKEEPLFKKYYTEGTGSKIRLDRYDIHLDGSSKGTIGFILREVFNLSSFTMTNIPMKDESNSKLNLSVEMYHPQVDLPFISIKRFQESMKTIACTLDEYECIKMFSNIKTSKSLITYTAAWNSTPKRTPLLSQSLPFTVSDFSSREGSCANGFILGGKDIFPELLLNDLPLRGSELAFSLSKNIDNSKGQICIIDEALYESKNANESGGKNLADKRIMDKMFDFIELCTSNIEKIDEPDLMICKDLRNRLSVNPTESLLQSVESQDCFRIDSIYAYLKAMIEIKERTKDEMKCILDVISNFRFVSKNHQDLFEGFCYYYFNDFVSAAEVIKEKEIKERKNLKGKLAIRSTHKNVMEKFLKRFDDTKPEFAGWENEENDGKSIVQLYNNLNKMNVEERIPFQSKYVAPDFDQVLLGEYSKYTQPLSDDYLKIAPPPYFGGGIISAAYEKQRMEYRSYVNLLTNGALSKEMKVEIEKKCEKLRLNYSEPLPPLVSSSIQHLDSRKRRFIGDWYDRNPKIQRHYSVPSRVVVALTKQESQMAEKLNKEYRETLKGKVIDVETYKKLIKNVEKVMAVERDGKKTT</sequence>
<name>A0A090N0J7_STRRB</name>
<evidence type="ECO:0000313" key="14">
    <source>
        <dbReference type="EMBL" id="CEF70808.2"/>
    </source>
</evidence>
<dbReference type="Pfam" id="PF10221">
    <property type="entry name" value="Mat89Bb"/>
    <property type="match status" value="1"/>
</dbReference>
<evidence type="ECO:0000256" key="6">
    <source>
        <dbReference type="ARBA" id="ARBA00022776"/>
    </source>
</evidence>
<dbReference type="OrthoDB" id="5844105at2759"/>
<evidence type="ECO:0000256" key="10">
    <source>
        <dbReference type="ARBA" id="ARBA00032585"/>
    </source>
</evidence>
<evidence type="ECO:0000256" key="4">
    <source>
        <dbReference type="ARBA" id="ARBA00022490"/>
    </source>
</evidence>
<dbReference type="WormBase" id="SRAE_X000013900">
    <property type="protein sequence ID" value="SRP09014"/>
    <property type="gene ID" value="WBGene00265694"/>
</dbReference>
<dbReference type="EMBL" id="LN609530">
    <property type="protein sequence ID" value="CEF70808.2"/>
    <property type="molecule type" value="Genomic_DNA"/>
</dbReference>
<keyword evidence="7" id="KW-0539">Nucleus</keyword>
<evidence type="ECO:0000256" key="11">
    <source>
        <dbReference type="ARBA" id="ARBA00061603"/>
    </source>
</evidence>
<reference evidence="14 15" key="1">
    <citation type="submission" date="2014-09" db="EMBL/GenBank/DDBJ databases">
        <authorList>
            <person name="Martin A.A."/>
        </authorList>
    </citation>
    <scope>NUCLEOTIDE SEQUENCE</scope>
    <source>
        <strain evidence="15">ED321</strain>
        <strain evidence="14">ED321 Heterogonic</strain>
    </source>
</reference>
<evidence type="ECO:0000313" key="16">
    <source>
        <dbReference type="WBParaSite" id="SRAE_X000013900.1"/>
    </source>
</evidence>
<keyword evidence="13" id="KW-1133">Transmembrane helix</keyword>
<dbReference type="GO" id="GO:0051301">
    <property type="term" value="P:cell division"/>
    <property type="evidence" value="ECO:0007669"/>
    <property type="project" value="UniProtKB-KW"/>
</dbReference>
<evidence type="ECO:0000256" key="2">
    <source>
        <dbReference type="ARBA" id="ARBA00004556"/>
    </source>
</evidence>
<comment type="similarity">
    <text evidence="11">Belongs to the Integrator subunit 13 family.</text>
</comment>
<comment type="subunit">
    <text evidence="12">Belongs to the multiprotein complex Integrator, at least composed of IntS1, IntS2, IntS3, IntS4, omd/IntS5, IntS6, defl/IntS7, IntS8, IntS9, IntS10, IntS11, IntS12, asun/IntS13, IntS14 and IntS15. The core complex associates with protein phosphatase 2A subunits mts/PP2A and Pp2A-29B, to form the Integrator-PP2A (INTAC) complex.</text>
</comment>
<keyword evidence="13" id="KW-0812">Transmembrane</keyword>
<comment type="subcellular location">
    <subcellularLocation>
        <location evidence="2">Cytoplasm</location>
        <location evidence="2">Perinuclear region</location>
    </subcellularLocation>
    <subcellularLocation>
        <location evidence="1">Nucleus</location>
    </subcellularLocation>
</comment>
<dbReference type="AlphaFoldDB" id="A0A090N0J7"/>
<dbReference type="GO" id="GO:0048471">
    <property type="term" value="C:perinuclear region of cytoplasm"/>
    <property type="evidence" value="ECO:0007669"/>
    <property type="project" value="UniProtKB-SubCell"/>
</dbReference>
<keyword evidence="8" id="KW-0131">Cell cycle</keyword>
<keyword evidence="15" id="KW-1185">Reference proteome</keyword>